<keyword evidence="7" id="KW-0677">Repeat</keyword>
<dbReference type="PANTHER" id="PTHR11774">
    <property type="entry name" value="GERANYLGERANYL TRANSFERASE TYPE BETA SUBUNIT"/>
    <property type="match status" value="1"/>
</dbReference>
<dbReference type="GO" id="GO:0005968">
    <property type="term" value="C:Rab-protein geranylgeranyltransferase complex"/>
    <property type="evidence" value="ECO:0007669"/>
    <property type="project" value="TreeGrafter"/>
</dbReference>
<evidence type="ECO:0000313" key="15">
    <source>
        <dbReference type="EMBL" id="CAF2982965.1"/>
    </source>
</evidence>
<evidence type="ECO:0000256" key="6">
    <source>
        <dbReference type="ARBA" id="ARBA00022723"/>
    </source>
</evidence>
<evidence type="ECO:0000256" key="2">
    <source>
        <dbReference type="ARBA" id="ARBA00010497"/>
    </source>
</evidence>
<evidence type="ECO:0000256" key="3">
    <source>
        <dbReference type="ARBA" id="ARBA00012656"/>
    </source>
</evidence>
<dbReference type="OrthoDB" id="5428259at2759"/>
<feature type="domain" description="Prenyltransferase alpha-alpha toroid" evidence="14">
    <location>
        <begin position="305"/>
        <end position="589"/>
    </location>
</feature>
<dbReference type="InterPro" id="IPR026873">
    <property type="entry name" value="Ptb1"/>
</dbReference>
<evidence type="ECO:0000256" key="8">
    <source>
        <dbReference type="ARBA" id="ARBA00022833"/>
    </source>
</evidence>
<evidence type="ECO:0000256" key="13">
    <source>
        <dbReference type="ARBA" id="ARBA00047658"/>
    </source>
</evidence>
<dbReference type="InterPro" id="IPR029044">
    <property type="entry name" value="Nucleotide-diphossugar_trans"/>
</dbReference>
<evidence type="ECO:0000256" key="11">
    <source>
        <dbReference type="ARBA" id="ARBA00032712"/>
    </source>
</evidence>
<dbReference type="EC" id="2.5.1.60" evidence="3"/>
<evidence type="ECO:0000313" key="16">
    <source>
        <dbReference type="Proteomes" id="UP000675881"/>
    </source>
</evidence>
<evidence type="ECO:0000256" key="5">
    <source>
        <dbReference type="ARBA" id="ARBA00022679"/>
    </source>
</evidence>
<dbReference type="Gene3D" id="1.50.10.20">
    <property type="match status" value="1"/>
</dbReference>
<dbReference type="InterPro" id="IPR008930">
    <property type="entry name" value="Terpenoid_cyclase/PrenylTrfase"/>
</dbReference>
<keyword evidence="6" id="KW-0479">Metal-binding</keyword>
<protein>
    <recommendedName>
        <fullName evidence="3">protein geranylgeranyltransferase type II</fullName>
        <ecNumber evidence="3">2.5.1.60</ecNumber>
    </recommendedName>
    <alternativeName>
        <fullName evidence="9">Geranylgeranyl transferase type II subunit beta</fullName>
    </alternativeName>
    <alternativeName>
        <fullName evidence="11">Rab geranyl-geranyltransferase subunit beta</fullName>
    </alternativeName>
    <alternativeName>
        <fullName evidence="10">Rab geranylgeranyltransferase subunit beta</fullName>
    </alternativeName>
    <alternativeName>
        <fullName evidence="12">Type II protein geranyl-geranyltransferase subunit beta</fullName>
    </alternativeName>
</protein>
<evidence type="ECO:0000256" key="4">
    <source>
        <dbReference type="ARBA" id="ARBA00022602"/>
    </source>
</evidence>
<evidence type="ECO:0000256" key="9">
    <source>
        <dbReference type="ARBA" id="ARBA00030816"/>
    </source>
</evidence>
<evidence type="ECO:0000259" key="14">
    <source>
        <dbReference type="Pfam" id="PF00432"/>
    </source>
</evidence>
<dbReference type="Pfam" id="PF00432">
    <property type="entry name" value="Prenyltrans"/>
    <property type="match status" value="1"/>
</dbReference>
<dbReference type="PANTHER" id="PTHR11774:SF11">
    <property type="entry name" value="GERANYLGERANYL TRANSFERASE TYPE-2 SUBUNIT BETA"/>
    <property type="match status" value="1"/>
</dbReference>
<dbReference type="InterPro" id="IPR001330">
    <property type="entry name" value="Prenyltrans"/>
</dbReference>
<comment type="similarity">
    <text evidence="2">Belongs to the protein prenyltransferase subunit beta family.</text>
</comment>
<dbReference type="EMBL" id="HG994585">
    <property type="protein sequence ID" value="CAF2982965.1"/>
    <property type="molecule type" value="Genomic_DNA"/>
</dbReference>
<reference evidence="15" key="1">
    <citation type="submission" date="2021-02" db="EMBL/GenBank/DDBJ databases">
        <authorList>
            <person name="Bekaert M."/>
        </authorList>
    </citation>
    <scope>NUCLEOTIDE SEQUENCE</scope>
    <source>
        <strain evidence="15">IoA-00</strain>
    </source>
</reference>
<keyword evidence="16" id="KW-1185">Reference proteome</keyword>
<dbReference type="Gene3D" id="3.90.550.10">
    <property type="entry name" value="Spore Coat Polysaccharide Biosynthesis Protein SpsA, Chain A"/>
    <property type="match status" value="1"/>
</dbReference>
<dbReference type="Pfam" id="PF13896">
    <property type="entry name" value="Glyco_transf_49"/>
    <property type="match status" value="2"/>
</dbReference>
<gene>
    <name evidence="15" type="ORF">LSAA_11496</name>
</gene>
<dbReference type="GO" id="GO:0004663">
    <property type="term" value="F:Rab geranylgeranyltransferase activity"/>
    <property type="evidence" value="ECO:0007669"/>
    <property type="project" value="UniProtKB-EC"/>
</dbReference>
<organism evidence="15 16">
    <name type="scientific">Lepeophtheirus salmonis</name>
    <name type="common">Salmon louse</name>
    <name type="synonym">Caligus salmonis</name>
    <dbReference type="NCBI Taxonomy" id="72036"/>
    <lineage>
        <taxon>Eukaryota</taxon>
        <taxon>Metazoa</taxon>
        <taxon>Ecdysozoa</taxon>
        <taxon>Arthropoda</taxon>
        <taxon>Crustacea</taxon>
        <taxon>Multicrustacea</taxon>
        <taxon>Hexanauplia</taxon>
        <taxon>Copepoda</taxon>
        <taxon>Siphonostomatoida</taxon>
        <taxon>Caligidae</taxon>
        <taxon>Lepeophtheirus</taxon>
    </lineage>
</organism>
<sequence>MESKGSDQSCYEFYLADSLVTLVAQLSIDRLHMIEKFMLRLRNFSHLHPILKYSKGEKNIGYHVVYKEGSFYPVNYLRNVALNEVETDYVFLSDIDFLPGVETYSSLCNVIRNSKEHAKGHSATDYGKWRTATSPYKIQWAEDFEPYIVVHKDLVPKYDTRFVGFGWNKVSYILELFASGFDFIVLPNVFMVHMPHAPSLDIARFRSSSSYRRCLNDLKKKFVKEINLKIWNVTQKKQLYYTVLIVTQAASQHTRSLLVHPDIASPPFAASQEDIFKFLGIFESRLEMGVSTHDAKIPENAPTSLLTDLHRQFVAGYSTKDNYEYVMSEFLRINGIYWSVTLMDLIDAKEDLGDPQEVFSYIKECFDPTSGGYRPAANHDSHILYTLSAIQIAAIYDSMDIIPKAQVTKFISELQQADGSFWGINGLKKTLVFILCHKAFKYVISCMNFDGGFGTRPGSESHAGNTYCCTGFLSLTDNLHRIDADILGRWLAERQLPSGGVNGRPQKLPDVCYSWWVLASLSIIGRLHWIDKKALSNFIYACQDSETGGISDRPGDYPDPFHTLFGMAGLSLMGIDKNIIKEVNPVFCMPQSVIDKCGISIKTIV</sequence>
<accession>A0A7R8HBC0</accession>
<dbReference type="CDD" id="cd02894">
    <property type="entry name" value="GGTase-II"/>
    <property type="match status" value="1"/>
</dbReference>
<dbReference type="Proteomes" id="UP000675881">
    <property type="component" value="Chromosome 6"/>
</dbReference>
<dbReference type="AlphaFoldDB" id="A0A7R8HBC0"/>
<evidence type="ECO:0000256" key="12">
    <source>
        <dbReference type="ARBA" id="ARBA00032766"/>
    </source>
</evidence>
<evidence type="ECO:0000256" key="10">
    <source>
        <dbReference type="ARBA" id="ARBA00031218"/>
    </source>
</evidence>
<evidence type="ECO:0000256" key="1">
    <source>
        <dbReference type="ARBA" id="ARBA00001947"/>
    </source>
</evidence>
<proteinExistence type="inferred from homology"/>
<dbReference type="SUPFAM" id="SSF48239">
    <property type="entry name" value="Terpenoid cyclases/Protein prenyltransferases"/>
    <property type="match status" value="1"/>
</dbReference>
<comment type="cofactor">
    <cofactor evidence="1">
        <name>Zn(2+)</name>
        <dbReference type="ChEBI" id="CHEBI:29105"/>
    </cofactor>
</comment>
<keyword evidence="5 15" id="KW-0808">Transferase</keyword>
<dbReference type="GO" id="GO:0046872">
    <property type="term" value="F:metal ion binding"/>
    <property type="evidence" value="ECO:0007669"/>
    <property type="project" value="UniProtKB-KW"/>
</dbReference>
<comment type="catalytic activity">
    <reaction evidence="13">
        <text>geranylgeranyl diphosphate + L-cysteinyl-[protein] = S-geranylgeranyl-L-cysteinyl-[protein] + diphosphate</text>
        <dbReference type="Rhea" id="RHEA:21240"/>
        <dbReference type="Rhea" id="RHEA-COMP:10131"/>
        <dbReference type="Rhea" id="RHEA-COMP:11537"/>
        <dbReference type="ChEBI" id="CHEBI:29950"/>
        <dbReference type="ChEBI" id="CHEBI:33019"/>
        <dbReference type="ChEBI" id="CHEBI:57533"/>
        <dbReference type="ChEBI" id="CHEBI:86021"/>
        <dbReference type="EC" id="2.5.1.60"/>
    </reaction>
</comment>
<evidence type="ECO:0000256" key="7">
    <source>
        <dbReference type="ARBA" id="ARBA00022737"/>
    </source>
</evidence>
<keyword evidence="8" id="KW-0862">Zinc</keyword>
<dbReference type="InterPro" id="IPR045089">
    <property type="entry name" value="PGGT1B-like"/>
</dbReference>
<keyword evidence="4" id="KW-0637">Prenyltransferase</keyword>
<name>A0A7R8HBC0_LEPSM</name>